<sequence>MLPTNQQQNLSLLSSSSPTNNTTNNTAHTNTNGNTNNSLWNSLQTLMNQSGNNSNNPLLHQMNYLMAAQSSLPGTGNQQLLNNLLQGQSMINNNTNFNNNINQQALNLVGSILNLVNSASPQQQQQQASSNINNNNQLYSNNVNMPTTTSDQNNNTSSLSNSSILSPPQQQRLPFTASSNGSADQTLRPFQSPQMLNQSAFVLSPPSSATYFHPITSVHQSPSSDSSSCLSSATSIKHQQVNSSSTTAESNIQTFISKGNTMGSSIKQFFNNPTLSDVTFIIQGNKFFAHKLILCARSNYFNQLILTKCNNTAVLEIEIQDASADIFYSILEFVYTDCTVLRSDKIWELFQAAKFYQLIALLQQCQEFIIGTLVDGNVFQQWTKAQQFGAIMVAEHCLLFVKTKFEKALKLLDLYNTLDISTNPEIILKAIQSQQFNRLGNPPTPTNRSKNPTKNDPMYQSLTSFTFPPSKKEEEEKHDILKSHTEPVHEQDEKQTQHELTQTFELWGEGIIPPAAFPTRYSMDQFPSFFRIDSNDTTQQASTASDSNSAPENNSSSETKTEKEKDSTLAERSCVYRRLSVLRQDLHSVGVFFQHIISCITRLLHAERTTLFMYDKRTDELISQVAIGEEEIRIPSNKGIAGSVFQSGKSINVADAKTDSKFAPEVDKSTGFSTKSVICAPILGSHNQYVGVLEVLNKHTGAFTEKDEQILQFVCELLSIFVQEQHLEEIENIHKCTILLQPSSYRRKSVAPLQFGNRKASHRMSVSVDDSFALLFGEGDFNFDLINTEEQPTSLLPVNNDVANNLVGPNIEPLWNYVQNHDVNSNLTSSFVTVDTTPSKIASEQPKTLASSSTSSTNNTISNASNLDQQSVISQQTVTKASKSTKTENGEKKRKRNPNVNTQPSASAPTGMPFMHFRIPRYESQFIQFEAGGAKKKKKN</sequence>
<dbReference type="GeneID" id="68116642"/>
<dbReference type="Gene3D" id="3.30.450.40">
    <property type="match status" value="1"/>
</dbReference>
<dbReference type="VEuPathDB" id="AmoebaDB:NF0056620"/>
<feature type="compositionally biased region" description="Polar residues" evidence="1">
    <location>
        <begin position="868"/>
        <end position="884"/>
    </location>
</feature>
<dbReference type="PANTHER" id="PTHR24413">
    <property type="entry name" value="SPECKLE-TYPE POZ PROTEIN"/>
    <property type="match status" value="1"/>
</dbReference>
<feature type="region of interest" description="Disordered" evidence="1">
    <location>
        <begin position="1"/>
        <end position="39"/>
    </location>
</feature>
<gene>
    <name evidence="3" type="ORF">FDP41_009426</name>
</gene>
<dbReference type="EMBL" id="VFQX01000068">
    <property type="protein sequence ID" value="KAF0972523.1"/>
    <property type="molecule type" value="Genomic_DNA"/>
</dbReference>
<feature type="region of interest" description="Disordered" evidence="1">
    <location>
        <begin position="838"/>
        <end position="913"/>
    </location>
</feature>
<dbReference type="InterPro" id="IPR003018">
    <property type="entry name" value="GAF"/>
</dbReference>
<dbReference type="InterPro" id="IPR000210">
    <property type="entry name" value="BTB/POZ_dom"/>
</dbReference>
<feature type="region of interest" description="Disordered" evidence="1">
    <location>
        <begin position="120"/>
        <end position="188"/>
    </location>
</feature>
<dbReference type="PROSITE" id="PS50097">
    <property type="entry name" value="BTB"/>
    <property type="match status" value="1"/>
</dbReference>
<name>A0A6A5AY81_NAEFO</name>
<accession>A0A6A5AY81</accession>
<feature type="compositionally biased region" description="Polar residues" evidence="1">
    <location>
        <begin position="446"/>
        <end position="467"/>
    </location>
</feature>
<reference evidence="3 4" key="1">
    <citation type="journal article" date="2019" name="Sci. Rep.">
        <title>Nanopore sequencing improves the draft genome of the human pathogenic amoeba Naegleria fowleri.</title>
        <authorList>
            <person name="Liechti N."/>
            <person name="Schurch N."/>
            <person name="Bruggmann R."/>
            <person name="Wittwer M."/>
        </authorList>
    </citation>
    <scope>NUCLEOTIDE SEQUENCE [LARGE SCALE GENOMIC DNA]</scope>
    <source>
        <strain evidence="3 4">ATCC 30894</strain>
    </source>
</reference>
<protein>
    <recommendedName>
        <fullName evidence="2">BTB domain-containing protein</fullName>
    </recommendedName>
</protein>
<feature type="compositionally biased region" description="Polar residues" evidence="1">
    <location>
        <begin position="898"/>
        <end position="908"/>
    </location>
</feature>
<proteinExistence type="predicted"/>
<dbReference type="SMART" id="SM00225">
    <property type="entry name" value="BTB"/>
    <property type="match status" value="1"/>
</dbReference>
<feature type="compositionally biased region" description="Low complexity" evidence="1">
    <location>
        <begin position="544"/>
        <end position="558"/>
    </location>
</feature>
<organism evidence="3 4">
    <name type="scientific">Naegleria fowleri</name>
    <name type="common">Brain eating amoeba</name>
    <dbReference type="NCBI Taxonomy" id="5763"/>
    <lineage>
        <taxon>Eukaryota</taxon>
        <taxon>Discoba</taxon>
        <taxon>Heterolobosea</taxon>
        <taxon>Tetramitia</taxon>
        <taxon>Eutetramitia</taxon>
        <taxon>Vahlkampfiidae</taxon>
        <taxon>Naegleria</taxon>
    </lineage>
</organism>
<keyword evidence="4" id="KW-1185">Reference proteome</keyword>
<feature type="compositionally biased region" description="Low complexity" evidence="1">
    <location>
        <begin position="120"/>
        <end position="171"/>
    </location>
</feature>
<dbReference type="SUPFAM" id="SSF54695">
    <property type="entry name" value="POZ domain"/>
    <property type="match status" value="1"/>
</dbReference>
<feature type="domain" description="BTB" evidence="2">
    <location>
        <begin position="276"/>
        <end position="343"/>
    </location>
</feature>
<dbReference type="SMART" id="SM00065">
    <property type="entry name" value="GAF"/>
    <property type="match status" value="1"/>
</dbReference>
<evidence type="ECO:0000313" key="3">
    <source>
        <dbReference type="EMBL" id="KAF0972523.1"/>
    </source>
</evidence>
<dbReference type="CDD" id="cd18186">
    <property type="entry name" value="BTB_POZ_ZBTB_KLHL-like"/>
    <property type="match status" value="1"/>
</dbReference>
<dbReference type="OrthoDB" id="430821at2759"/>
<dbReference type="Gene3D" id="3.30.710.10">
    <property type="entry name" value="Potassium Channel Kv1.1, Chain A"/>
    <property type="match status" value="1"/>
</dbReference>
<feature type="compositionally biased region" description="Basic and acidic residues" evidence="1">
    <location>
        <begin position="470"/>
        <end position="497"/>
    </location>
</feature>
<dbReference type="VEuPathDB" id="AmoebaDB:NfTy_062330"/>
<feature type="region of interest" description="Disordered" evidence="1">
    <location>
        <begin position="536"/>
        <end position="567"/>
    </location>
</feature>
<feature type="compositionally biased region" description="Low complexity" evidence="1">
    <location>
        <begin position="848"/>
        <end position="867"/>
    </location>
</feature>
<evidence type="ECO:0000313" key="4">
    <source>
        <dbReference type="Proteomes" id="UP000444721"/>
    </source>
</evidence>
<comment type="caution">
    <text evidence="3">The sequence shown here is derived from an EMBL/GenBank/DDBJ whole genome shotgun (WGS) entry which is preliminary data.</text>
</comment>
<dbReference type="OMA" id="RKASHRM"/>
<feature type="region of interest" description="Disordered" evidence="1">
    <location>
        <begin position="437"/>
        <end position="498"/>
    </location>
</feature>
<evidence type="ECO:0000259" key="2">
    <source>
        <dbReference type="PROSITE" id="PS50097"/>
    </source>
</evidence>
<dbReference type="RefSeq" id="XP_044557237.1">
    <property type="nucleotide sequence ID" value="XM_044713383.1"/>
</dbReference>
<dbReference type="VEuPathDB" id="AmoebaDB:FDP41_009426"/>
<dbReference type="Pfam" id="PF00651">
    <property type="entry name" value="BTB"/>
    <property type="match status" value="1"/>
</dbReference>
<dbReference type="InterPro" id="IPR029016">
    <property type="entry name" value="GAF-like_dom_sf"/>
</dbReference>
<dbReference type="Proteomes" id="UP000444721">
    <property type="component" value="Unassembled WGS sequence"/>
</dbReference>
<dbReference type="AlphaFoldDB" id="A0A6A5AY81"/>
<feature type="compositionally biased region" description="Polar residues" evidence="1">
    <location>
        <begin position="172"/>
        <end position="188"/>
    </location>
</feature>
<dbReference type="SUPFAM" id="SSF55781">
    <property type="entry name" value="GAF domain-like"/>
    <property type="match status" value="1"/>
</dbReference>
<dbReference type="Pfam" id="PF01590">
    <property type="entry name" value="GAF"/>
    <property type="match status" value="1"/>
</dbReference>
<dbReference type="InterPro" id="IPR011333">
    <property type="entry name" value="SKP1/BTB/POZ_sf"/>
</dbReference>
<evidence type="ECO:0000256" key="1">
    <source>
        <dbReference type="SAM" id="MobiDB-lite"/>
    </source>
</evidence>